<feature type="chain" id="PRO_5003205189" description="DUF5121 domain-containing protein" evidence="1">
    <location>
        <begin position="22"/>
        <end position="452"/>
    </location>
</feature>
<comment type="caution">
    <text evidence="5">The sequence shown here is derived from an EMBL/GenBank/DDBJ whole genome shotgun (WGS) entry which is preliminary data.</text>
</comment>
<keyword evidence="6" id="KW-1185">Reference proteome</keyword>
<dbReference type="InterPro" id="IPR032184">
    <property type="entry name" value="DUF5016"/>
</dbReference>
<evidence type="ECO:0008006" key="7">
    <source>
        <dbReference type="Google" id="ProtNLM"/>
    </source>
</evidence>
<gene>
    <name evidence="5" type="ORF">HMPREF6485_0158</name>
</gene>
<proteinExistence type="predicted"/>
<reference evidence="5 6" key="1">
    <citation type="submission" date="2010-10" db="EMBL/GenBank/DDBJ databases">
        <authorList>
            <person name="Muzny D."/>
            <person name="Qin X."/>
            <person name="Deng J."/>
            <person name="Jiang H."/>
            <person name="Liu Y."/>
            <person name="Qu J."/>
            <person name="Song X.-Z."/>
            <person name="Zhang L."/>
            <person name="Thornton R."/>
            <person name="Coyle M."/>
            <person name="Francisco L."/>
            <person name="Jackson L."/>
            <person name="Javaid M."/>
            <person name="Korchina V."/>
            <person name="Kovar C."/>
            <person name="Mata R."/>
            <person name="Mathew T."/>
            <person name="Ngo R."/>
            <person name="Nguyen L."/>
            <person name="Nguyen N."/>
            <person name="Okwuonu G."/>
            <person name="Ongeri F."/>
            <person name="Pham C."/>
            <person name="Simmons D."/>
            <person name="Wilczek-Boney K."/>
            <person name="Hale W."/>
            <person name="Jakkamsetti A."/>
            <person name="Pham P."/>
            <person name="Ruth R."/>
            <person name="San Lucas F."/>
            <person name="Warren J."/>
            <person name="Zhang J."/>
            <person name="Zhao Z."/>
            <person name="Zhou C."/>
            <person name="Zhu D."/>
            <person name="Lee S."/>
            <person name="Bess C."/>
            <person name="Blankenburg K."/>
            <person name="Forbes L."/>
            <person name="Fu Q."/>
            <person name="Gubbala S."/>
            <person name="Hirani K."/>
            <person name="Jayaseelan J.C."/>
            <person name="Lara F."/>
            <person name="Munidasa M."/>
            <person name="Palculict T."/>
            <person name="Patil S."/>
            <person name="Pu L.-L."/>
            <person name="Saada N."/>
            <person name="Tang L."/>
            <person name="Weissenberger G."/>
            <person name="Zhu Y."/>
            <person name="Hemphill L."/>
            <person name="Shang Y."/>
            <person name="Youmans B."/>
            <person name="Ayvaz T."/>
            <person name="Ross M."/>
            <person name="Santibanez J."/>
            <person name="Aqrawi P."/>
            <person name="Gross S."/>
            <person name="Joshi V."/>
            <person name="Fowler G."/>
            <person name="Nazareth L."/>
            <person name="Reid J."/>
            <person name="Worley K."/>
            <person name="Petrosino J."/>
            <person name="Highlander S."/>
            <person name="Gibbs R."/>
        </authorList>
    </citation>
    <scope>NUCLEOTIDE SEQUENCE [LARGE SCALE GENOMIC DNA]</scope>
    <source>
        <strain evidence="5 6">ATCC 33574</strain>
    </source>
</reference>
<protein>
    <recommendedName>
        <fullName evidence="7">DUF5121 domain-containing protein</fullName>
    </recommendedName>
</protein>
<sequence>MMKQTRYISAALVLLSALAVASCKNFDYEELVAAGNPVVKAATVGSAEMGDSIDVKVTCNDTEGYDLSTLKAEMCYSGETVNAVTVRTKTPGEYALRLYVPLLRFIPNGKAQIRLTLQNVTTKATVENVDVEVTRPHFADLQFVSSDNVSYPMTEGDDYTYTCSVTVSENAFKGYFRTADGKYRFGAGDNDIAIGGAGLLSFQSNTVGRVTVTFNSRDFTYGPQEKLTVQPLQFRNIEGQDTFTGILTQGTVYKFIGDEAVQGNDWYYDTDFFTRNADGTFTFKALTGTYTIKAVFAENGFRIFAGDTKDPAKLNADGTGAVWIIGDAIFGKPTFAHAQGWWTDTDHALCMAPVADKIYQVTLTVGKQLKAGKSVNFKFFGQAGWGVEFKGTAGSHWLRTTSTTFLIGDGNGHDNGNIYLADGAELVDGETYVLTIDCSKGMVPATLSVEKK</sequence>
<evidence type="ECO:0000313" key="5">
    <source>
        <dbReference type="EMBL" id="EFU31773.1"/>
    </source>
</evidence>
<dbReference type="HOGENOM" id="CLU_026894_0_0_10"/>
<keyword evidence="1" id="KW-0732">Signal</keyword>
<dbReference type="Pfam" id="PF17165">
    <property type="entry name" value="DUF5121"/>
    <property type="match status" value="1"/>
</dbReference>
<evidence type="ECO:0000259" key="3">
    <source>
        <dbReference type="Pfam" id="PF17163"/>
    </source>
</evidence>
<dbReference type="STRING" id="873513.HMPREF6485_0158"/>
<dbReference type="Pfam" id="PF17163">
    <property type="entry name" value="DUF5125"/>
    <property type="match status" value="1"/>
</dbReference>
<evidence type="ECO:0000256" key="1">
    <source>
        <dbReference type="SAM" id="SignalP"/>
    </source>
</evidence>
<dbReference type="InterPro" id="IPR033429">
    <property type="entry name" value="DUF5125"/>
</dbReference>
<evidence type="ECO:0000259" key="4">
    <source>
        <dbReference type="Pfam" id="PF17165"/>
    </source>
</evidence>
<feature type="domain" description="DUF5121" evidence="4">
    <location>
        <begin position="317"/>
        <end position="438"/>
    </location>
</feature>
<dbReference type="AlphaFoldDB" id="E6K3K5"/>
<dbReference type="RefSeq" id="WP_004344039.1">
    <property type="nucleotide sequence ID" value="NZ_GL586311.1"/>
</dbReference>
<name>E6K3K5_9BACT</name>
<feature type="domain" description="DUF5125" evidence="3">
    <location>
        <begin position="132"/>
        <end position="313"/>
    </location>
</feature>
<dbReference type="GeneID" id="93535151"/>
<dbReference type="Pfam" id="PF16408">
    <property type="entry name" value="DUF5016"/>
    <property type="match status" value="1"/>
</dbReference>
<evidence type="ECO:0000259" key="2">
    <source>
        <dbReference type="Pfam" id="PF16408"/>
    </source>
</evidence>
<dbReference type="Proteomes" id="UP000003112">
    <property type="component" value="Unassembled WGS sequence"/>
</dbReference>
<dbReference type="EMBL" id="AEPD01000006">
    <property type="protein sequence ID" value="EFU31773.1"/>
    <property type="molecule type" value="Genomic_DNA"/>
</dbReference>
<accession>E6K3K5</accession>
<dbReference type="eggNOG" id="ENOG502Z8X2">
    <property type="taxonomic scope" value="Bacteria"/>
</dbReference>
<dbReference type="InterPro" id="IPR033430">
    <property type="entry name" value="DUF5121"/>
</dbReference>
<organism evidence="5 6">
    <name type="scientific">Segatella buccae ATCC 33574</name>
    <dbReference type="NCBI Taxonomy" id="873513"/>
    <lineage>
        <taxon>Bacteria</taxon>
        <taxon>Pseudomonadati</taxon>
        <taxon>Bacteroidota</taxon>
        <taxon>Bacteroidia</taxon>
        <taxon>Bacteroidales</taxon>
        <taxon>Prevotellaceae</taxon>
        <taxon>Segatella</taxon>
    </lineage>
</organism>
<feature type="domain" description="DUF5016" evidence="2">
    <location>
        <begin position="2"/>
        <end position="123"/>
    </location>
</feature>
<feature type="signal peptide" evidence="1">
    <location>
        <begin position="1"/>
        <end position="21"/>
    </location>
</feature>
<evidence type="ECO:0000313" key="6">
    <source>
        <dbReference type="Proteomes" id="UP000003112"/>
    </source>
</evidence>
<dbReference type="PROSITE" id="PS51257">
    <property type="entry name" value="PROKAR_LIPOPROTEIN"/>
    <property type="match status" value="1"/>
</dbReference>